<dbReference type="Proteomes" id="UP000194499">
    <property type="component" value="Unassembled WGS sequence"/>
</dbReference>
<dbReference type="InterPro" id="IPR005335">
    <property type="entry name" value="Terminase_ssu"/>
</dbReference>
<organism evidence="1 2">
    <name type="scientific">Bacillus pacificus</name>
    <dbReference type="NCBI Taxonomy" id="2026187"/>
    <lineage>
        <taxon>Bacteria</taxon>
        <taxon>Bacillati</taxon>
        <taxon>Bacillota</taxon>
        <taxon>Bacilli</taxon>
        <taxon>Bacillales</taxon>
        <taxon>Bacillaceae</taxon>
        <taxon>Bacillus</taxon>
        <taxon>Bacillus cereus group</taxon>
    </lineage>
</organism>
<proteinExistence type="predicted"/>
<accession>A0A1Y6AH94</accession>
<gene>
    <name evidence="1" type="ORF">BACERE00191_05073</name>
</gene>
<dbReference type="RefSeq" id="WP_074567773.1">
    <property type="nucleotide sequence ID" value="NZ_CP093424.1"/>
</dbReference>
<dbReference type="EMBL" id="FWZB01000050">
    <property type="protein sequence ID" value="SME39779.1"/>
    <property type="molecule type" value="Genomic_DNA"/>
</dbReference>
<evidence type="ECO:0000313" key="2">
    <source>
        <dbReference type="Proteomes" id="UP000194499"/>
    </source>
</evidence>
<accession>A0A3P1B747</accession>
<evidence type="ECO:0000313" key="1">
    <source>
        <dbReference type="EMBL" id="SME39779.1"/>
    </source>
</evidence>
<dbReference type="AlphaFoldDB" id="A0A1Y6AH94"/>
<name>A0A1Y6AH94_9BACI</name>
<dbReference type="GO" id="GO:0051276">
    <property type="term" value="P:chromosome organization"/>
    <property type="evidence" value="ECO:0007669"/>
    <property type="project" value="InterPro"/>
</dbReference>
<sequence>MKVDTNHVQEIVKQSMVIKKINDNKSVGMDCKVGYVKRSPHSTSSRLLRRVRIASYIWEIKSEMVENVFREAIDVRNEKIKIAFANTKKGPVISNKTFPKMAKSNSYLTLLVYNT</sequence>
<protein>
    <submittedName>
        <fullName evidence="1">Uncharacterized protein</fullName>
    </submittedName>
</protein>
<reference evidence="2" key="1">
    <citation type="submission" date="2017-04" db="EMBL/GenBank/DDBJ databases">
        <authorList>
            <person name="Criscuolo A."/>
        </authorList>
    </citation>
    <scope>NUCLEOTIDE SEQUENCE [LARGE SCALE GENOMIC DNA]</scope>
</reference>
<dbReference type="Pfam" id="PF03592">
    <property type="entry name" value="Terminase_2"/>
    <property type="match status" value="1"/>
</dbReference>